<dbReference type="Proteomes" id="UP000183076">
    <property type="component" value="Unassembled WGS sequence"/>
</dbReference>
<reference evidence="2" key="1">
    <citation type="submission" date="2016-10" db="EMBL/GenBank/DDBJ databases">
        <authorList>
            <person name="Varghese N."/>
            <person name="Submissions S."/>
        </authorList>
    </citation>
    <scope>NUCLEOTIDE SEQUENCE [LARGE SCALE GENOMIC DNA]</scope>
    <source>
        <strain evidence="2">DSM 10014</strain>
    </source>
</reference>
<dbReference type="InterPro" id="IPR011739">
    <property type="entry name" value="GTA_rcc01693"/>
</dbReference>
<sequence length="77" mass="8209">MSVPPKRTTTETAPGMDWAALLRAGLRGLSLTPDAFWALTPAELQLMLGSEAGRAPLLGDGLAALMAAYPDRQREED</sequence>
<dbReference type="InterPro" id="IPR019056">
    <property type="entry name" value="Phage_TAC_6"/>
</dbReference>
<dbReference type="AlphaFoldDB" id="A0A1H2UHX1"/>
<accession>A0A1H2UHX1</accession>
<evidence type="ECO:0008006" key="3">
    <source>
        <dbReference type="Google" id="ProtNLM"/>
    </source>
</evidence>
<dbReference type="STRING" id="60137.SAMN04488041_102507"/>
<name>A0A1H2UHX1_9RHOB</name>
<dbReference type="RefSeq" id="WP_074635096.1">
    <property type="nucleotide sequence ID" value="NZ_DMVV01000002.1"/>
</dbReference>
<dbReference type="NCBIfam" id="TIGR02216">
    <property type="entry name" value="phage_TIGR02216"/>
    <property type="match status" value="1"/>
</dbReference>
<evidence type="ECO:0000313" key="1">
    <source>
        <dbReference type="EMBL" id="SDW55702.1"/>
    </source>
</evidence>
<organism evidence="1 2">
    <name type="scientific">Sulfitobacter pontiacus</name>
    <dbReference type="NCBI Taxonomy" id="60137"/>
    <lineage>
        <taxon>Bacteria</taxon>
        <taxon>Pseudomonadati</taxon>
        <taxon>Pseudomonadota</taxon>
        <taxon>Alphaproteobacteria</taxon>
        <taxon>Rhodobacterales</taxon>
        <taxon>Roseobacteraceae</taxon>
        <taxon>Sulfitobacter</taxon>
    </lineage>
</organism>
<evidence type="ECO:0000313" key="2">
    <source>
        <dbReference type="Proteomes" id="UP000183076"/>
    </source>
</evidence>
<dbReference type="EMBL" id="FNNB01000002">
    <property type="protein sequence ID" value="SDW55702.1"/>
    <property type="molecule type" value="Genomic_DNA"/>
</dbReference>
<protein>
    <recommendedName>
        <fullName evidence="3">Phage tail assembly chaperone protein, TAC</fullName>
    </recommendedName>
</protein>
<gene>
    <name evidence="1" type="ORF">SAMN04488041_102507</name>
</gene>
<proteinExistence type="predicted"/>
<dbReference type="Pfam" id="PF09550">
    <property type="entry name" value="Phage_TAC_6"/>
    <property type="match status" value="1"/>
</dbReference>